<dbReference type="InterPro" id="IPR036188">
    <property type="entry name" value="FAD/NAD-bd_sf"/>
</dbReference>
<evidence type="ECO:0000313" key="3">
    <source>
        <dbReference type="EMBL" id="OZY86346.1"/>
    </source>
</evidence>
<dbReference type="GO" id="GO:0000166">
    <property type="term" value="F:nucleotide binding"/>
    <property type="evidence" value="ECO:0007669"/>
    <property type="project" value="UniProtKB-KW"/>
</dbReference>
<feature type="binding site" evidence="2">
    <location>
        <position position="77"/>
    </location>
    <ligand>
        <name>7-chloro-L-tryptophan</name>
        <dbReference type="ChEBI" id="CHEBI:58713"/>
    </ligand>
</feature>
<evidence type="ECO:0000256" key="2">
    <source>
        <dbReference type="PIRSR" id="PIRSR011396-2"/>
    </source>
</evidence>
<gene>
    <name evidence="3" type="ORF">CBP51_04780</name>
</gene>
<sequence>MIRRIAIVGAGTAGWLAANHLGFELRNDKEIEITVIESADVPSIGVGEGTVPYIKKSLEKFGISELDLLVKCDATFKQGIKFVDWLNPELHGLGNYYYHPFSAPYPGGFDVTPYWLTGHHHFDFHSLTEQAVLCNAGYSPKRISSPPYQGEVEYAYHFDAAKFALLLAGNAVEKYNVKRLVKTIVGAVLDDDGYIDHLSDVSGEVLRFDFYIDCSGFSSLLIDSVLQVPFVGVSSQLLTDSALALQVPMTGQEAIPPYTIATAHKNGWIWDIALQQRRGTGFVYSSAHLSDEEAMVEFSNYLNVDLDKIEPRKIPMKVGYRNKFWEKNCVAIGLSQGFVEPLEATSILVTDYSAEYLARSFPRSREEMPLLELRFNRVVGYIWERTIDFIKLHYCLSDRVDSAFWQDNRDLSSISTTLAERIELWRSNHPKKSDFFSRFDLFDAENYLYILYGMKFSTRVPSLSAFEVEASANQLRLLEQRTKNLQKDLIGHREWLEKLKAAVASRSN</sequence>
<keyword evidence="4" id="KW-1185">Reference proteome</keyword>
<comment type="caution">
    <text evidence="3">The sequence shown here is derived from an EMBL/GenBank/DDBJ whole genome shotgun (WGS) entry which is preliminary data.</text>
</comment>
<dbReference type="InterPro" id="IPR050816">
    <property type="entry name" value="Flavin-dep_Halogenase_NPB"/>
</dbReference>
<keyword evidence="2" id="KW-0274">FAD</keyword>
<feature type="binding site" evidence="2">
    <location>
        <position position="347"/>
    </location>
    <ligand>
        <name>FAD</name>
        <dbReference type="ChEBI" id="CHEBI:57692"/>
    </ligand>
</feature>
<dbReference type="Pfam" id="PF04820">
    <property type="entry name" value="Trp_halogenase"/>
    <property type="match status" value="1"/>
</dbReference>
<accession>A0A266Q9P8</accession>
<feature type="binding site" evidence="2">
    <location>
        <position position="334"/>
    </location>
    <ligand>
        <name>FAD</name>
        <dbReference type="ChEBI" id="CHEBI:57692"/>
    </ligand>
</feature>
<feature type="binding site" evidence="2">
    <location>
        <position position="343"/>
    </location>
    <ligand>
        <name>L-tryptophan</name>
        <dbReference type="ChEBI" id="CHEBI:57912"/>
    </ligand>
</feature>
<dbReference type="Gene3D" id="3.50.50.60">
    <property type="entry name" value="FAD/NAD(P)-binding domain"/>
    <property type="match status" value="1"/>
</dbReference>
<dbReference type="SUPFAM" id="SSF51905">
    <property type="entry name" value="FAD/NAD(P)-binding domain"/>
    <property type="match status" value="1"/>
</dbReference>
<dbReference type="GO" id="GO:0004497">
    <property type="term" value="F:monooxygenase activity"/>
    <property type="evidence" value="ECO:0007669"/>
    <property type="project" value="InterPro"/>
</dbReference>
<keyword evidence="2" id="KW-0285">Flavoprotein</keyword>
<dbReference type="InterPro" id="IPR006905">
    <property type="entry name" value="Flavin_halogenase"/>
</dbReference>
<proteinExistence type="predicted"/>
<dbReference type="AlphaFoldDB" id="A0A266Q9P8"/>
<evidence type="ECO:0000313" key="4">
    <source>
        <dbReference type="Proteomes" id="UP000216101"/>
    </source>
</evidence>
<evidence type="ECO:0000256" key="1">
    <source>
        <dbReference type="PIRSR" id="PIRSR011396-1"/>
    </source>
</evidence>
<dbReference type="Proteomes" id="UP000216101">
    <property type="component" value="Unassembled WGS sequence"/>
</dbReference>
<dbReference type="RefSeq" id="WP_094984026.1">
    <property type="nucleotide sequence ID" value="NZ_NHNI01000001.1"/>
</dbReference>
<reference evidence="4" key="1">
    <citation type="submission" date="2017-05" db="EMBL/GenBank/DDBJ databases">
        <authorList>
            <person name="Barney B.M."/>
        </authorList>
    </citation>
    <scope>NUCLEOTIDE SEQUENCE [LARGE SCALE GENOMIC DNA]</scope>
    <source>
        <strain evidence="4">PSBB022</strain>
    </source>
</reference>
<organism evidence="3 4">
    <name type="scientific">Cellvibrio mixtus</name>
    <dbReference type="NCBI Taxonomy" id="39650"/>
    <lineage>
        <taxon>Bacteria</taxon>
        <taxon>Pseudomonadati</taxon>
        <taxon>Pseudomonadota</taxon>
        <taxon>Gammaproteobacteria</taxon>
        <taxon>Cellvibrionales</taxon>
        <taxon>Cellvibrionaceae</taxon>
        <taxon>Cellvibrio</taxon>
    </lineage>
</organism>
<dbReference type="PANTHER" id="PTHR43747">
    <property type="entry name" value="FAD-BINDING PROTEIN"/>
    <property type="match status" value="1"/>
</dbReference>
<name>A0A266Q9P8_9GAMM</name>
<dbReference type="PIRSF" id="PIRSF011396">
    <property type="entry name" value="Trp_halogenase"/>
    <property type="match status" value="1"/>
</dbReference>
<dbReference type="EMBL" id="NHNI01000001">
    <property type="protein sequence ID" value="OZY86346.1"/>
    <property type="molecule type" value="Genomic_DNA"/>
</dbReference>
<protein>
    <submittedName>
        <fullName evidence="3">Tryptophan halogenase</fullName>
    </submittedName>
</protein>
<keyword evidence="2" id="KW-0547">Nucleotide-binding</keyword>
<dbReference type="PANTHER" id="PTHR43747:SF4">
    <property type="entry name" value="FLAVIN-DEPENDENT TRYPTOPHAN HALOGENASE"/>
    <property type="match status" value="1"/>
</dbReference>
<dbReference type="InterPro" id="IPR033856">
    <property type="entry name" value="Trp_halogen"/>
</dbReference>
<feature type="active site" evidence="1">
    <location>
        <position position="77"/>
    </location>
</feature>